<evidence type="ECO:0000256" key="1">
    <source>
        <dbReference type="SAM" id="SignalP"/>
    </source>
</evidence>
<gene>
    <name evidence="2" type="ORF">FPZ54_15450</name>
</gene>
<evidence type="ECO:0000313" key="3">
    <source>
        <dbReference type="Proteomes" id="UP000318055"/>
    </source>
</evidence>
<reference evidence="2 3" key="1">
    <citation type="submission" date="2019-07" db="EMBL/GenBank/DDBJ databases">
        <title>Sphingomonas alkalisoli sp. nov., isolated from rhizosphere soil of Suaedae salsa.</title>
        <authorList>
            <person name="Zhang H."/>
            <person name="Xu L."/>
            <person name="Zhang J.-X."/>
            <person name="Sun J.-Q."/>
        </authorList>
    </citation>
    <scope>NUCLEOTIDE SEQUENCE [LARGE SCALE GENOMIC DNA]</scope>
    <source>
        <strain evidence="2 3">XS-10</strain>
    </source>
</reference>
<dbReference type="EMBL" id="CP042239">
    <property type="protein sequence ID" value="QDX27261.1"/>
    <property type="molecule type" value="Genomic_DNA"/>
</dbReference>
<evidence type="ECO:0000313" key="2">
    <source>
        <dbReference type="EMBL" id="QDX27261.1"/>
    </source>
</evidence>
<feature type="chain" id="PRO_5022004648" evidence="1">
    <location>
        <begin position="24"/>
        <end position="178"/>
    </location>
</feature>
<dbReference type="RefSeq" id="WP_145848662.1">
    <property type="nucleotide sequence ID" value="NZ_CP042239.1"/>
</dbReference>
<feature type="signal peptide" evidence="1">
    <location>
        <begin position="1"/>
        <end position="23"/>
    </location>
</feature>
<dbReference type="OrthoDB" id="7570176at2"/>
<dbReference type="KEGG" id="ssua:FPZ54_15450"/>
<keyword evidence="3" id="KW-1185">Reference proteome</keyword>
<sequence>MKLVKTLCAVAALTLSGLGTATAQTLEYDCDTQAEHFSVLKAVQSGPDYRVTGNISLRETFAVKKYLTLGVVQFEPEDGSWRARLGIVVLPSGKQTTVIGTLEVTRNGVEDPPKILGEVGAFVKGQTYPIALTLGAGGGTATLGRYSAPVTVPASGKVDASIICSGGEFLFTDLKLGG</sequence>
<accession>A0A518RIK8</accession>
<name>A0A518RIK8_9SPHN</name>
<proteinExistence type="predicted"/>
<dbReference type="Proteomes" id="UP000318055">
    <property type="component" value="Chromosome"/>
</dbReference>
<protein>
    <submittedName>
        <fullName evidence="2">Uncharacterized protein</fullName>
    </submittedName>
</protein>
<dbReference type="AlphaFoldDB" id="A0A518RIK8"/>
<organism evidence="2 3">
    <name type="scientific">Sphingomonas suaedae</name>
    <dbReference type="NCBI Taxonomy" id="2599297"/>
    <lineage>
        <taxon>Bacteria</taxon>
        <taxon>Pseudomonadati</taxon>
        <taxon>Pseudomonadota</taxon>
        <taxon>Alphaproteobacteria</taxon>
        <taxon>Sphingomonadales</taxon>
        <taxon>Sphingomonadaceae</taxon>
        <taxon>Sphingomonas</taxon>
    </lineage>
</organism>
<keyword evidence="1" id="KW-0732">Signal</keyword>